<dbReference type="InterPro" id="IPR039422">
    <property type="entry name" value="MarR/SlyA-like"/>
</dbReference>
<gene>
    <name evidence="3" type="ORF">KBTEX_04090</name>
</gene>
<feature type="domain" description="HTH marR-type" evidence="2">
    <location>
        <begin position="1"/>
        <end position="70"/>
    </location>
</feature>
<dbReference type="EMBL" id="MN079341">
    <property type="protein sequence ID" value="QEA07729.1"/>
    <property type="molecule type" value="Genomic_DNA"/>
</dbReference>
<dbReference type="PANTHER" id="PTHR33164">
    <property type="entry name" value="TRANSCRIPTIONAL REGULATOR, MARR FAMILY"/>
    <property type="match status" value="1"/>
</dbReference>
<accession>A0A5B8RFA6</accession>
<dbReference type="PRINTS" id="PR00598">
    <property type="entry name" value="HTHMARR"/>
</dbReference>
<dbReference type="Pfam" id="PF01047">
    <property type="entry name" value="MarR"/>
    <property type="match status" value="1"/>
</dbReference>
<dbReference type="Gene3D" id="1.10.10.10">
    <property type="entry name" value="Winged helix-like DNA-binding domain superfamily/Winged helix DNA-binding domain"/>
    <property type="match status" value="1"/>
</dbReference>
<evidence type="ECO:0000256" key="1">
    <source>
        <dbReference type="SAM" id="MobiDB-lite"/>
    </source>
</evidence>
<protein>
    <recommendedName>
        <fullName evidence="2">HTH marR-type domain-containing protein</fullName>
    </recommendedName>
</protein>
<dbReference type="InterPro" id="IPR000835">
    <property type="entry name" value="HTH_MarR-typ"/>
</dbReference>
<reference evidence="3" key="1">
    <citation type="submission" date="2019-06" db="EMBL/GenBank/DDBJ databases">
        <authorList>
            <person name="Murdoch R.W."/>
            <person name="Fathepure B."/>
        </authorList>
    </citation>
    <scope>NUCLEOTIDE SEQUENCE</scope>
</reference>
<dbReference type="InterPro" id="IPR036390">
    <property type="entry name" value="WH_DNA-bd_sf"/>
</dbReference>
<evidence type="ECO:0000313" key="3">
    <source>
        <dbReference type="EMBL" id="QEA07729.1"/>
    </source>
</evidence>
<dbReference type="SUPFAM" id="SSF46785">
    <property type="entry name" value="Winged helix' DNA-binding domain"/>
    <property type="match status" value="1"/>
</dbReference>
<sequence>MVDRLEQKGLVERVPCEQDRRCVYVRLTGEGEALFDEVFPAHMAHLGDRLDALSPEELETVEHSLRRLASALSGHAGDAESGERVIGNQGRG</sequence>
<evidence type="ECO:0000259" key="2">
    <source>
        <dbReference type="PROSITE" id="PS50995"/>
    </source>
</evidence>
<proteinExistence type="predicted"/>
<dbReference type="GO" id="GO:0003700">
    <property type="term" value="F:DNA-binding transcription factor activity"/>
    <property type="evidence" value="ECO:0007669"/>
    <property type="project" value="InterPro"/>
</dbReference>
<name>A0A5B8RFA6_9ZZZZ</name>
<organism evidence="3">
    <name type="scientific">uncultured organism</name>
    <dbReference type="NCBI Taxonomy" id="155900"/>
    <lineage>
        <taxon>unclassified sequences</taxon>
        <taxon>environmental samples</taxon>
    </lineage>
</organism>
<dbReference type="PANTHER" id="PTHR33164:SF99">
    <property type="entry name" value="MARR FAMILY REGULATORY PROTEIN"/>
    <property type="match status" value="1"/>
</dbReference>
<dbReference type="InterPro" id="IPR036388">
    <property type="entry name" value="WH-like_DNA-bd_sf"/>
</dbReference>
<dbReference type="AlphaFoldDB" id="A0A5B8RFA6"/>
<feature type="region of interest" description="Disordered" evidence="1">
    <location>
        <begin position="71"/>
        <end position="92"/>
    </location>
</feature>
<dbReference type="PROSITE" id="PS50995">
    <property type="entry name" value="HTH_MARR_2"/>
    <property type="match status" value="1"/>
</dbReference>
<dbReference type="GO" id="GO:0006950">
    <property type="term" value="P:response to stress"/>
    <property type="evidence" value="ECO:0007669"/>
    <property type="project" value="TreeGrafter"/>
</dbReference>